<protein>
    <submittedName>
        <fullName evidence="2">Uncharacterized protein</fullName>
    </submittedName>
</protein>
<dbReference type="Proteomes" id="UP000000763">
    <property type="component" value="Chromosome 3"/>
</dbReference>
<feature type="compositionally biased region" description="Pro residues" evidence="1">
    <location>
        <begin position="117"/>
        <end position="131"/>
    </location>
</feature>
<dbReference type="EMBL" id="AC133932">
    <property type="protein sequence ID" value="AAP50933.1"/>
    <property type="molecule type" value="Genomic_DNA"/>
</dbReference>
<evidence type="ECO:0000313" key="3">
    <source>
        <dbReference type="Proteomes" id="UP000000763"/>
    </source>
</evidence>
<evidence type="ECO:0000313" key="2">
    <source>
        <dbReference type="EMBL" id="AAP50933.1"/>
    </source>
</evidence>
<reference evidence="3" key="1">
    <citation type="journal article" date="2005" name="Nature">
        <title>The map-based sequence of the rice genome.</title>
        <authorList>
            <consortium name="International rice genome sequencing project (IRGSP)"/>
            <person name="Matsumoto T."/>
            <person name="Wu J."/>
            <person name="Kanamori H."/>
            <person name="Katayose Y."/>
            <person name="Fujisawa M."/>
            <person name="Namiki N."/>
            <person name="Mizuno H."/>
            <person name="Yamamoto K."/>
            <person name="Antonio B.A."/>
            <person name="Baba T."/>
            <person name="Sakata K."/>
            <person name="Nagamura Y."/>
            <person name="Aoki H."/>
            <person name="Arikawa K."/>
            <person name="Arita K."/>
            <person name="Bito T."/>
            <person name="Chiden Y."/>
            <person name="Fujitsuka N."/>
            <person name="Fukunaka R."/>
            <person name="Hamada M."/>
            <person name="Harada C."/>
            <person name="Hayashi A."/>
            <person name="Hijishita S."/>
            <person name="Honda M."/>
            <person name="Hosokawa S."/>
            <person name="Ichikawa Y."/>
            <person name="Idonuma A."/>
            <person name="Iijima M."/>
            <person name="Ikeda M."/>
            <person name="Ikeno M."/>
            <person name="Ito K."/>
            <person name="Ito S."/>
            <person name="Ito T."/>
            <person name="Ito Y."/>
            <person name="Ito Y."/>
            <person name="Iwabuchi A."/>
            <person name="Kamiya K."/>
            <person name="Karasawa W."/>
            <person name="Kurita K."/>
            <person name="Katagiri S."/>
            <person name="Kikuta A."/>
            <person name="Kobayashi H."/>
            <person name="Kobayashi N."/>
            <person name="Machita K."/>
            <person name="Maehara T."/>
            <person name="Masukawa M."/>
            <person name="Mizubayashi T."/>
            <person name="Mukai Y."/>
            <person name="Nagasaki H."/>
            <person name="Nagata Y."/>
            <person name="Naito S."/>
            <person name="Nakashima M."/>
            <person name="Nakama Y."/>
            <person name="Nakamichi Y."/>
            <person name="Nakamura M."/>
            <person name="Meguro A."/>
            <person name="Negishi M."/>
            <person name="Ohta I."/>
            <person name="Ohta T."/>
            <person name="Okamoto M."/>
            <person name="Ono N."/>
            <person name="Saji S."/>
            <person name="Sakaguchi M."/>
            <person name="Sakai K."/>
            <person name="Shibata M."/>
            <person name="Shimokawa T."/>
            <person name="Song J."/>
            <person name="Takazaki Y."/>
            <person name="Terasawa K."/>
            <person name="Tsugane M."/>
            <person name="Tsuji K."/>
            <person name="Ueda S."/>
            <person name="Waki K."/>
            <person name="Yamagata H."/>
            <person name="Yamamoto M."/>
            <person name="Yamamoto S."/>
            <person name="Yamane H."/>
            <person name="Yoshiki S."/>
            <person name="Yoshihara R."/>
            <person name="Yukawa K."/>
            <person name="Zhong H."/>
            <person name="Yano M."/>
            <person name="Yuan Q."/>
            <person name="Ouyang S."/>
            <person name="Liu J."/>
            <person name="Jones K.M."/>
            <person name="Gansberger K."/>
            <person name="Moffat K."/>
            <person name="Hill J."/>
            <person name="Bera J."/>
            <person name="Fadrosh D."/>
            <person name="Jin S."/>
            <person name="Johri S."/>
            <person name="Kim M."/>
            <person name="Overton L."/>
            <person name="Reardon M."/>
            <person name="Tsitrin T."/>
            <person name="Vuong H."/>
            <person name="Weaver B."/>
            <person name="Ciecko A."/>
            <person name="Tallon L."/>
            <person name="Jackson J."/>
            <person name="Pai G."/>
            <person name="Aken S.V."/>
            <person name="Utterback T."/>
            <person name="Reidmuller S."/>
            <person name="Feldblyum T."/>
            <person name="Hsiao J."/>
            <person name="Zismann V."/>
            <person name="Iobst S."/>
            <person name="de Vazeille A.R."/>
            <person name="Buell C.R."/>
            <person name="Ying K."/>
            <person name="Li Y."/>
            <person name="Lu T."/>
            <person name="Huang Y."/>
            <person name="Zhao Q."/>
            <person name="Feng Q."/>
            <person name="Zhang L."/>
            <person name="Zhu J."/>
            <person name="Weng Q."/>
            <person name="Mu J."/>
            <person name="Lu Y."/>
            <person name="Fan D."/>
            <person name="Liu Y."/>
            <person name="Guan J."/>
            <person name="Zhang Y."/>
            <person name="Yu S."/>
            <person name="Liu X."/>
            <person name="Zhang Y."/>
            <person name="Hong G."/>
            <person name="Han B."/>
            <person name="Choisne N."/>
            <person name="Demange N."/>
            <person name="Orjeda G."/>
            <person name="Samain S."/>
            <person name="Cattolico L."/>
            <person name="Pelletier E."/>
            <person name="Couloux A."/>
            <person name="Segurens B."/>
            <person name="Wincker P."/>
            <person name="D'Hont A."/>
            <person name="Scarpelli C."/>
            <person name="Weissenbach J."/>
            <person name="Salanoubat M."/>
            <person name="Quetier F."/>
            <person name="Yu Y."/>
            <person name="Kim H.R."/>
            <person name="Rambo T."/>
            <person name="Currie J."/>
            <person name="Collura K."/>
            <person name="Luo M."/>
            <person name="Yang T."/>
            <person name="Ammiraju J.S.S."/>
            <person name="Engler F."/>
            <person name="Soderlund C."/>
            <person name="Wing R.A."/>
            <person name="Palmer L.E."/>
            <person name="de la Bastide M."/>
            <person name="Spiegel L."/>
            <person name="Nascimento L."/>
            <person name="Zutavern T."/>
            <person name="O'Shaughnessy A."/>
            <person name="Dike S."/>
            <person name="Dedhia N."/>
            <person name="Preston R."/>
            <person name="Balija V."/>
            <person name="McCombie W.R."/>
            <person name="Chow T."/>
            <person name="Chen H."/>
            <person name="Chung M."/>
            <person name="Chen C."/>
            <person name="Shaw J."/>
            <person name="Wu H."/>
            <person name="Hsiao K."/>
            <person name="Chao Y."/>
            <person name="Chu M."/>
            <person name="Cheng C."/>
            <person name="Hour A."/>
            <person name="Lee P."/>
            <person name="Lin S."/>
            <person name="Lin Y."/>
            <person name="Liou J."/>
            <person name="Liu S."/>
            <person name="Hsing Y."/>
            <person name="Raghuvanshi S."/>
            <person name="Mohanty A."/>
            <person name="Bharti A.K."/>
            <person name="Gaur A."/>
            <person name="Gupta V."/>
            <person name="Kumar D."/>
            <person name="Ravi V."/>
            <person name="Vij S."/>
            <person name="Kapur A."/>
            <person name="Khurana P."/>
            <person name="Khurana P."/>
            <person name="Khurana J.P."/>
            <person name="Tyagi A.K."/>
            <person name="Gaikwad K."/>
            <person name="Singh A."/>
            <person name="Dalal V."/>
            <person name="Srivastava S."/>
            <person name="Dixit A."/>
            <person name="Pal A.K."/>
            <person name="Ghazi I.A."/>
            <person name="Yadav M."/>
            <person name="Pandit A."/>
            <person name="Bhargava A."/>
            <person name="Sureshbabu K."/>
            <person name="Batra K."/>
            <person name="Sharma T.R."/>
            <person name="Mohapatra T."/>
            <person name="Singh N.K."/>
            <person name="Messing J."/>
            <person name="Nelson A.B."/>
            <person name="Fuks G."/>
            <person name="Kavchok S."/>
            <person name="Keizer G."/>
            <person name="Linton E."/>
            <person name="Llaca V."/>
            <person name="Song R."/>
            <person name="Tanyolac B."/>
            <person name="Young S."/>
            <person name="Ho-Il K."/>
            <person name="Hahn J.H."/>
            <person name="Sangsakoo G."/>
            <person name="Vanavichit A."/>
            <person name="de Mattos Luiz.A.T."/>
            <person name="Zimmer P.D."/>
            <person name="Malone G."/>
            <person name="Dellagostin O."/>
            <person name="de Oliveira A.C."/>
            <person name="Bevan M."/>
            <person name="Bancroft I."/>
            <person name="Minx P."/>
            <person name="Cordum H."/>
            <person name="Wilson R."/>
            <person name="Cheng Z."/>
            <person name="Jin W."/>
            <person name="Jiang J."/>
            <person name="Leong S.A."/>
            <person name="Iwama H."/>
            <person name="Gojobori T."/>
            <person name="Itoh T."/>
            <person name="Niimura Y."/>
            <person name="Fujii Y."/>
            <person name="Habara T."/>
            <person name="Sakai H."/>
            <person name="Sato Y."/>
            <person name="Wilson G."/>
            <person name="Kumar K."/>
            <person name="McCouch S."/>
            <person name="Juretic N."/>
            <person name="Hoen D."/>
            <person name="Wright S."/>
            <person name="Bruskiewich R."/>
            <person name="Bureau T."/>
            <person name="Miyao A."/>
            <person name="Hirochika H."/>
            <person name="Nishikawa T."/>
            <person name="Kadowaki K."/>
            <person name="Sugiura M."/>
            <person name="Burr B."/>
            <person name="Sasaki T."/>
        </authorList>
    </citation>
    <scope>NUCLEOTIDE SEQUENCE [LARGE SCALE GENOMIC DNA]</scope>
    <source>
        <strain evidence="3">cv. Nipponbare</strain>
    </source>
</reference>
<sequence length="224" mass="24632">MPTFHWIMDAVLGLPRHQHPRRLRYLLRRPMRSTHRGSRGGRARVGGRRHYPRRRVTATPVVVPPPVPVAPPPPPSVTEAPRRILVQGVQYCAYHGWTAVVTLPGEPCDLPPEMESLPPPSTAPPPPPPTPSRRQRQRRSPTPAPLGSGRTGTLAARTGEPPFFNPSSSRRHADEAAARRPGLRHTFIAVPHGFPSRTLPNRVPGNGVRARPASDSDKDREPSA</sequence>
<dbReference type="AlphaFoldDB" id="Q10JW7"/>
<organism evidence="2 3">
    <name type="scientific">Oryza sativa subsp. japonica</name>
    <name type="common">Rice</name>
    <dbReference type="NCBI Taxonomy" id="39947"/>
    <lineage>
        <taxon>Eukaryota</taxon>
        <taxon>Viridiplantae</taxon>
        <taxon>Streptophyta</taxon>
        <taxon>Embryophyta</taxon>
        <taxon>Tracheophyta</taxon>
        <taxon>Spermatophyta</taxon>
        <taxon>Magnoliopsida</taxon>
        <taxon>Liliopsida</taxon>
        <taxon>Poales</taxon>
        <taxon>Poaceae</taxon>
        <taxon>BOP clade</taxon>
        <taxon>Oryzoideae</taxon>
        <taxon>Oryzeae</taxon>
        <taxon>Oryzinae</taxon>
        <taxon>Oryza</taxon>
        <taxon>Oryza sativa</taxon>
    </lineage>
</organism>
<gene>
    <name evidence="2" type="ORF">OSJNBb0074M06.7</name>
</gene>
<evidence type="ECO:0000256" key="1">
    <source>
        <dbReference type="SAM" id="MobiDB-lite"/>
    </source>
</evidence>
<accession>Q10JW7</accession>
<proteinExistence type="predicted"/>
<feature type="region of interest" description="Disordered" evidence="1">
    <location>
        <begin position="110"/>
        <end position="224"/>
    </location>
</feature>
<feature type="compositionally biased region" description="Basic and acidic residues" evidence="1">
    <location>
        <begin position="212"/>
        <end position="224"/>
    </location>
</feature>
<reference evidence="3" key="2">
    <citation type="journal article" date="2008" name="Nucleic Acids Res.">
        <title>The rice annotation project database (RAP-DB): 2008 update.</title>
        <authorList>
            <consortium name="The rice annotation project (RAP)"/>
        </authorList>
    </citation>
    <scope>GENOME REANNOTATION</scope>
    <source>
        <strain evidence="3">cv. Nipponbare</strain>
    </source>
</reference>
<name>Q10JW7_ORYSJ</name>